<gene>
    <name evidence="1" type="ORF">EBB54_28585</name>
</gene>
<protein>
    <submittedName>
        <fullName evidence="1">Rpn family recombination-promoting nuclease/putative transposase</fullName>
    </submittedName>
</protein>
<sequence>MKRKLEQLNLLDDFLFGSVLSYPEIGEAFCRRILKILLNVDMDRLHVVPQKVYYGSDTDQHGTRLDVYIEETGGAGTVYDVEPDKNDSIELKRALPRRVRFYHSKIDGGSLKAGNDYSKLKQVIVLMIMPYDPFDKNRILYTIRRKCEEEPDMDYDDGAATYFFYTKGKKGELSEEARKLLRYMEDSCEDNADSALLEDIHKMVETVRYDKEVSLEYMKVYERERMIESRGEAKGKIKGEILGEMKFIRNMSKSMKPDKISESSGLDQEYIEKILTYIWKYPEETDEAVADRILAAGKKEE</sequence>
<dbReference type="RefSeq" id="WP_125130058.1">
    <property type="nucleotide sequence ID" value="NZ_RHJS01000002.1"/>
</dbReference>
<evidence type="ECO:0000313" key="2">
    <source>
        <dbReference type="Proteomes" id="UP000274920"/>
    </source>
</evidence>
<comment type="caution">
    <text evidence="1">The sequence shown here is derived from an EMBL/GenBank/DDBJ whole genome shotgun (WGS) entry which is preliminary data.</text>
</comment>
<dbReference type="Proteomes" id="UP000274920">
    <property type="component" value="Unassembled WGS sequence"/>
</dbReference>
<reference evidence="1" key="1">
    <citation type="submission" date="2018-10" db="EMBL/GenBank/DDBJ databases">
        <title>Schaedlerella arabinophila gen. nov. sp. nov., isolated from the mouse intestinal tract and comparative analysis with the genome of the closely related altered Schaedler flora strain ASF502.</title>
        <authorList>
            <person name="Miyake S."/>
            <person name="Soh M."/>
            <person name="Seedorf H."/>
        </authorList>
    </citation>
    <scope>NUCLEOTIDE SEQUENCE [LARGE SCALE GENOMIC DNA]</scope>
    <source>
        <strain evidence="1">DSM 106076</strain>
    </source>
</reference>
<evidence type="ECO:0000313" key="1">
    <source>
        <dbReference type="EMBL" id="RRK34855.1"/>
    </source>
</evidence>
<accession>A0A3R8L239</accession>
<dbReference type="NCBIfam" id="TIGR01784">
    <property type="entry name" value="T_den_put_tspse"/>
    <property type="match status" value="1"/>
</dbReference>
<organism evidence="1 2">
    <name type="scientific">Schaedlerella arabinosiphila</name>
    <dbReference type="NCBI Taxonomy" id="2044587"/>
    <lineage>
        <taxon>Bacteria</taxon>
        <taxon>Bacillati</taxon>
        <taxon>Bacillota</taxon>
        <taxon>Clostridia</taxon>
        <taxon>Lachnospirales</taxon>
        <taxon>Lachnospiraceae</taxon>
        <taxon>Schaedlerella</taxon>
    </lineage>
</organism>
<keyword evidence="2" id="KW-1185">Reference proteome</keyword>
<dbReference type="EMBL" id="RHJS01000002">
    <property type="protein sequence ID" value="RRK34855.1"/>
    <property type="molecule type" value="Genomic_DNA"/>
</dbReference>
<dbReference type="InterPro" id="IPR010106">
    <property type="entry name" value="RpnA"/>
</dbReference>
<dbReference type="AlphaFoldDB" id="A0A3R8L239"/>
<proteinExistence type="predicted"/>
<name>A0A3R8L239_9FIRM</name>